<dbReference type="Proteomes" id="UP000813463">
    <property type="component" value="Chromosome 5"/>
</dbReference>
<evidence type="ECO:0000313" key="3">
    <source>
        <dbReference type="RefSeq" id="XP_056684257.1"/>
    </source>
</evidence>
<accession>A0ABM3QLM9</accession>
<sequence>MVQNAVMPKAKVHINFVAKSDDDDSFQLFFSEMYVPWNKGLETDKQGCCILELVDSGNPNSSMCQLCWYPGCTLMHPTPGYGFRSASGDPFTDLESRFPPQVTLFSSRLLPMPLLPDPRIELIPDAKKVLEQYNSNKHSNFKFKEVTAVKTTHPWQYAIHMNFVMNSRVTS</sequence>
<reference evidence="3" key="2">
    <citation type="submission" date="2025-08" db="UniProtKB">
        <authorList>
            <consortium name="RefSeq"/>
        </authorList>
    </citation>
    <scope>IDENTIFICATION</scope>
    <source>
        <tissue evidence="3">Leaf</tissue>
    </source>
</reference>
<organism evidence="2 3">
    <name type="scientific">Spinacia oleracea</name>
    <name type="common">Spinach</name>
    <dbReference type="NCBI Taxonomy" id="3562"/>
    <lineage>
        <taxon>Eukaryota</taxon>
        <taxon>Viridiplantae</taxon>
        <taxon>Streptophyta</taxon>
        <taxon>Embryophyta</taxon>
        <taxon>Tracheophyta</taxon>
        <taxon>Spermatophyta</taxon>
        <taxon>Magnoliopsida</taxon>
        <taxon>eudicotyledons</taxon>
        <taxon>Gunneridae</taxon>
        <taxon>Pentapetalae</taxon>
        <taxon>Caryophyllales</taxon>
        <taxon>Chenopodiaceae</taxon>
        <taxon>Chenopodioideae</taxon>
        <taxon>Anserineae</taxon>
        <taxon>Spinacia</taxon>
    </lineage>
</organism>
<reference evidence="2" key="1">
    <citation type="journal article" date="2021" name="Nat. Commun.">
        <title>Genomic analyses provide insights into spinach domestication and the genetic basis of agronomic traits.</title>
        <authorList>
            <person name="Cai X."/>
            <person name="Sun X."/>
            <person name="Xu C."/>
            <person name="Sun H."/>
            <person name="Wang X."/>
            <person name="Ge C."/>
            <person name="Zhang Z."/>
            <person name="Wang Q."/>
            <person name="Fei Z."/>
            <person name="Jiao C."/>
            <person name="Wang Q."/>
        </authorList>
    </citation>
    <scope>NUCLEOTIDE SEQUENCE [LARGE SCALE GENOMIC DNA]</scope>
    <source>
        <strain evidence="2">cv. Varoflay</strain>
    </source>
</reference>
<protein>
    <submittedName>
        <fullName evidence="3">Uncharacterized protein isoform X2</fullName>
    </submittedName>
</protein>
<dbReference type="InterPro" id="IPR022059">
    <property type="entry name" value="DUF3615"/>
</dbReference>
<dbReference type="Pfam" id="PF12274">
    <property type="entry name" value="DUF3615"/>
    <property type="match status" value="1"/>
</dbReference>
<evidence type="ECO:0000259" key="1">
    <source>
        <dbReference type="Pfam" id="PF12274"/>
    </source>
</evidence>
<gene>
    <name evidence="3" type="primary">LOC110777958</name>
</gene>
<keyword evidence="2" id="KW-1185">Reference proteome</keyword>
<evidence type="ECO:0000313" key="2">
    <source>
        <dbReference type="Proteomes" id="UP000813463"/>
    </source>
</evidence>
<dbReference type="RefSeq" id="XP_056684257.1">
    <property type="nucleotide sequence ID" value="XM_056828279.1"/>
</dbReference>
<proteinExistence type="predicted"/>
<name>A0ABM3QLM9_SPIOL</name>
<feature type="domain" description="DUF3615" evidence="1">
    <location>
        <begin position="12"/>
        <end position="77"/>
    </location>
</feature>
<dbReference type="GeneID" id="110777958"/>